<dbReference type="Proteomes" id="UP000437824">
    <property type="component" value="Unassembled WGS sequence"/>
</dbReference>
<proteinExistence type="predicted"/>
<evidence type="ECO:0000313" key="3">
    <source>
        <dbReference type="Proteomes" id="UP000437824"/>
    </source>
</evidence>
<feature type="signal peptide" evidence="1">
    <location>
        <begin position="1"/>
        <end position="23"/>
    </location>
</feature>
<evidence type="ECO:0008006" key="4">
    <source>
        <dbReference type="Google" id="ProtNLM"/>
    </source>
</evidence>
<reference evidence="2 3" key="1">
    <citation type="submission" date="2019-11" db="EMBL/GenBank/DDBJ databases">
        <title>Draft genome sequence of Blautia luti DSM 14534T, isolated from human stool.</title>
        <authorList>
            <person name="Ortiz R."/>
            <person name="Melis-Arcos F."/>
            <person name="Covarrubias P."/>
            <person name="Cardenas J.P."/>
            <person name="Perez-Donoso J."/>
            <person name="Almonacid D."/>
        </authorList>
    </citation>
    <scope>NUCLEOTIDE SEQUENCE [LARGE SCALE GENOMIC DNA]</scope>
    <source>
        <strain evidence="2 3">DSM 14534</strain>
    </source>
</reference>
<sequence length="392" mass="42714">MKKLFAVCICASLSFCLSGCTLGTVLEQFISTGDTSVQETPVPSDNTVSEIKDRVYMDEISGTLQDFTGSQLILTSQDVSYVFNVSNATLECEGGMITGDEISVIYEGQLSNTDTSTVKALKVVDEFHKKNKLKNHTTRGKVMALTPNTITIKNKKGITTTYPITGTRQYYQNGIKSGDWVYIKYKGTLPDNSQDTSQAVNASHLKVLSISDLKKLKILDPTPVPTQKPDDGSDEDITEKEQQFLATVQGVNLNILQIIPAGTDTLLNLDMSSVSVWFKGGIAPGSHVNITYKGDFQTDTLEGIQILAVTGEDPDNISDKHLSFTVTGTITGNTANTITLQTDDGAIDTFRVESAENYADQALEYGSYVRIIFHPSRSKSSNIYTAVQIHDA</sequence>
<keyword evidence="1" id="KW-0732">Signal</keyword>
<dbReference type="AlphaFoldDB" id="A0A844GL38"/>
<name>A0A844GL38_9FIRM</name>
<accession>A0A844GL38</accession>
<gene>
    <name evidence="2" type="ORF">GKZ57_11505</name>
</gene>
<evidence type="ECO:0000256" key="1">
    <source>
        <dbReference type="SAM" id="SignalP"/>
    </source>
</evidence>
<organism evidence="2 3">
    <name type="scientific">Blautia luti DSM 14534 = JCM 17040</name>
    <dbReference type="NCBI Taxonomy" id="649762"/>
    <lineage>
        <taxon>Bacteria</taxon>
        <taxon>Bacillati</taxon>
        <taxon>Bacillota</taxon>
        <taxon>Clostridia</taxon>
        <taxon>Lachnospirales</taxon>
        <taxon>Lachnospiraceae</taxon>
        <taxon>Blautia</taxon>
    </lineage>
</organism>
<feature type="chain" id="PRO_5032272380" description="DUF5666 domain-containing protein" evidence="1">
    <location>
        <begin position="24"/>
        <end position="392"/>
    </location>
</feature>
<protein>
    <recommendedName>
        <fullName evidence="4">DUF5666 domain-containing protein</fullName>
    </recommendedName>
</protein>
<dbReference type="RefSeq" id="WP_154780576.1">
    <property type="nucleotide sequence ID" value="NZ_WMBC01000009.1"/>
</dbReference>
<dbReference type="EMBL" id="WMBC01000009">
    <property type="protein sequence ID" value="MTD61862.1"/>
    <property type="molecule type" value="Genomic_DNA"/>
</dbReference>
<comment type="caution">
    <text evidence="2">The sequence shown here is derived from an EMBL/GenBank/DDBJ whole genome shotgun (WGS) entry which is preliminary data.</text>
</comment>
<evidence type="ECO:0000313" key="2">
    <source>
        <dbReference type="EMBL" id="MTD61862.1"/>
    </source>
</evidence>